<dbReference type="InterPro" id="IPR008969">
    <property type="entry name" value="CarboxyPept-like_regulatory"/>
</dbReference>
<evidence type="ECO:0000256" key="5">
    <source>
        <dbReference type="ARBA" id="ARBA00023077"/>
    </source>
</evidence>
<sequence>MKKILFMSLLLMFTLLQQVTAQNRNISGRVTDRQSGEGLPGVTVLLKGTTNGVSTNSDGTYTLSVPPAGGTLVFSSIGFIQTERAIGTEDQLNIGLAVDSKQLSEVVVTGYGTQERRDVTGSISSVQGEAIANLASPSFAQQLAGRAAGVQVSTPSGLLGQQPRILIRGTNSISSNTFPLVVVDGVPIITGNQSSSGTPNNPLADINPSDIESYEVLKDGSSTAIYGSRAANGVILITTKKGKLGKARISYDTYLGVAETLKRYEVLNADQFVTIKNEMLVNAKAAPAAFPYEANGQKADTDWQDLVFRQGFQQNHALSVAGANEKTSYYFSVGYTDQQGVVKTNSIQRATFRANVDQEVKKWFRVGTSLGLTRTVNNGLNTGANSLSGNVSSALSLFPNVPARNPDGTPYITANGAALGSGSNKLGIANNLPNLLFPLENNVFRATNYRILGNVYGEIEPITGLTLRTQYGTDFFLNDDFNYYDPRHGDGRGVAGLVYQSFAPTFRWNWQNTLSYNKTLADIHKISFVGGVELQKTKSTSFFGQATGLADRFFGPENLVSGTYSTPTVGGTINERGFQSFFGRVNYSLKDRYLLSASVRRDAISQLPEATRDGIFPGGSIGWRVSEEPFFKGLGLGFWNDLKLRASYAVVGNVELGDAYPYASLYGAGKYGAQNGIGYNINGQFGNYNLKWESSNKKDVGLDLGFLDGRIGVTADYYRNDVDGLVQFVQLPLSLGVPGNGYYANIGALRNQGFELSLTTQNIVKEDFTWSTSFNFATNKNRVLETNNNEDILSNYNVTRVGESIGSIYGYEYAGVNPANGYPIYKKQDAAGTLVQGFIDVNDPRSGKYFLYDPNNPNAALVLRDPNDASKANNESSLSPTTDKKVLGNSNPTYFGGLTNTLTYKGFDFEIFARFSGGNKIMNVSRQQLLRQEFLNNGTEILDRWTAPGQNTDVPKLVYLNSDFINQNNSANTRFVEKGDFIRLQNITLGYTLPQSLIGRTGLSRIRVYVQAQNIATITNYSGVDPEVNQNTGQALLGNTQAGIDFNANPQQRVITGGLNVNF</sequence>
<evidence type="ECO:0000256" key="2">
    <source>
        <dbReference type="ARBA" id="ARBA00022448"/>
    </source>
</evidence>
<dbReference type="Pfam" id="PF13715">
    <property type="entry name" value="CarbopepD_reg_2"/>
    <property type="match status" value="1"/>
</dbReference>
<keyword evidence="7 8" id="KW-0998">Cell outer membrane</keyword>
<dbReference type="Pfam" id="PF07715">
    <property type="entry name" value="Plug"/>
    <property type="match status" value="1"/>
</dbReference>
<dbReference type="InterPro" id="IPR023996">
    <property type="entry name" value="TonB-dep_OMP_SusC/RagA"/>
</dbReference>
<reference evidence="13" key="1">
    <citation type="submission" date="2021-10" db="EMBL/GenBank/DDBJ databases">
        <authorList>
            <person name="Dean J.D."/>
            <person name="Kim M.K."/>
            <person name="Newey C.N."/>
            <person name="Stoker T.S."/>
            <person name="Thompson D.W."/>
            <person name="Grose J.H."/>
        </authorList>
    </citation>
    <scope>NUCLEOTIDE SEQUENCE</scope>
    <source>
        <strain evidence="13">BT635</strain>
    </source>
</reference>
<evidence type="ECO:0000256" key="1">
    <source>
        <dbReference type="ARBA" id="ARBA00004571"/>
    </source>
</evidence>
<evidence type="ECO:0000256" key="10">
    <source>
        <dbReference type="SAM" id="SignalP"/>
    </source>
</evidence>
<evidence type="ECO:0000259" key="12">
    <source>
        <dbReference type="Pfam" id="PF07715"/>
    </source>
</evidence>
<keyword evidence="3 8" id="KW-1134">Transmembrane beta strand</keyword>
<gene>
    <name evidence="13" type="ORF">LGH70_11215</name>
</gene>
<dbReference type="Gene3D" id="2.170.130.10">
    <property type="entry name" value="TonB-dependent receptor, plug domain"/>
    <property type="match status" value="1"/>
</dbReference>
<evidence type="ECO:0000256" key="7">
    <source>
        <dbReference type="ARBA" id="ARBA00023237"/>
    </source>
</evidence>
<organism evidence="13 14">
    <name type="scientific">Hymenobacter nitidus</name>
    <dbReference type="NCBI Taxonomy" id="2880929"/>
    <lineage>
        <taxon>Bacteria</taxon>
        <taxon>Pseudomonadati</taxon>
        <taxon>Bacteroidota</taxon>
        <taxon>Cytophagia</taxon>
        <taxon>Cytophagales</taxon>
        <taxon>Hymenobacteraceae</taxon>
        <taxon>Hymenobacter</taxon>
    </lineage>
</organism>
<evidence type="ECO:0000259" key="11">
    <source>
        <dbReference type="Pfam" id="PF00593"/>
    </source>
</evidence>
<evidence type="ECO:0000256" key="4">
    <source>
        <dbReference type="ARBA" id="ARBA00022692"/>
    </source>
</evidence>
<keyword evidence="2 8" id="KW-0813">Transport</keyword>
<dbReference type="NCBIfam" id="TIGR04057">
    <property type="entry name" value="SusC_RagA_signa"/>
    <property type="match status" value="1"/>
</dbReference>
<dbReference type="SUPFAM" id="SSF49464">
    <property type="entry name" value="Carboxypeptidase regulatory domain-like"/>
    <property type="match status" value="1"/>
</dbReference>
<evidence type="ECO:0000313" key="14">
    <source>
        <dbReference type="Proteomes" id="UP001165297"/>
    </source>
</evidence>
<dbReference type="PROSITE" id="PS52016">
    <property type="entry name" value="TONB_DEPENDENT_REC_3"/>
    <property type="match status" value="1"/>
</dbReference>
<dbReference type="Pfam" id="PF00593">
    <property type="entry name" value="TonB_dep_Rec_b-barrel"/>
    <property type="match status" value="1"/>
</dbReference>
<dbReference type="InterPro" id="IPR036942">
    <property type="entry name" value="Beta-barrel_TonB_sf"/>
</dbReference>
<evidence type="ECO:0000256" key="9">
    <source>
        <dbReference type="RuleBase" id="RU003357"/>
    </source>
</evidence>
<feature type="signal peptide" evidence="10">
    <location>
        <begin position="1"/>
        <end position="21"/>
    </location>
</feature>
<comment type="caution">
    <text evidence="13">The sequence shown here is derived from an EMBL/GenBank/DDBJ whole genome shotgun (WGS) entry which is preliminary data.</text>
</comment>
<feature type="chain" id="PRO_5047331238" evidence="10">
    <location>
        <begin position="22"/>
        <end position="1063"/>
    </location>
</feature>
<dbReference type="InterPro" id="IPR039426">
    <property type="entry name" value="TonB-dep_rcpt-like"/>
</dbReference>
<keyword evidence="14" id="KW-1185">Reference proteome</keyword>
<comment type="subcellular location">
    <subcellularLocation>
        <location evidence="1 8">Cell outer membrane</location>
        <topology evidence="1 8">Multi-pass membrane protein</topology>
    </subcellularLocation>
</comment>
<evidence type="ECO:0000313" key="13">
    <source>
        <dbReference type="EMBL" id="MCB2378156.1"/>
    </source>
</evidence>
<proteinExistence type="inferred from homology"/>
<dbReference type="InterPro" id="IPR012910">
    <property type="entry name" value="Plug_dom"/>
</dbReference>
<keyword evidence="5 9" id="KW-0798">TonB box</keyword>
<evidence type="ECO:0000256" key="3">
    <source>
        <dbReference type="ARBA" id="ARBA00022452"/>
    </source>
</evidence>
<dbReference type="InterPro" id="IPR000531">
    <property type="entry name" value="Beta-barrel_TonB"/>
</dbReference>
<dbReference type="Gene3D" id="2.60.40.1120">
    <property type="entry name" value="Carboxypeptidase-like, regulatory domain"/>
    <property type="match status" value="1"/>
</dbReference>
<feature type="domain" description="TonB-dependent receptor plug" evidence="12">
    <location>
        <begin position="116"/>
        <end position="234"/>
    </location>
</feature>
<dbReference type="InterPro" id="IPR037066">
    <property type="entry name" value="Plug_dom_sf"/>
</dbReference>
<keyword evidence="13" id="KW-0675">Receptor</keyword>
<keyword evidence="6 8" id="KW-0472">Membrane</keyword>
<evidence type="ECO:0000256" key="6">
    <source>
        <dbReference type="ARBA" id="ARBA00023136"/>
    </source>
</evidence>
<dbReference type="RefSeq" id="WP_226185567.1">
    <property type="nucleotide sequence ID" value="NZ_JAJADQ010000005.1"/>
</dbReference>
<dbReference type="NCBIfam" id="TIGR04056">
    <property type="entry name" value="OMP_RagA_SusC"/>
    <property type="match status" value="1"/>
</dbReference>
<evidence type="ECO:0000256" key="8">
    <source>
        <dbReference type="PROSITE-ProRule" id="PRU01360"/>
    </source>
</evidence>
<dbReference type="SUPFAM" id="SSF56935">
    <property type="entry name" value="Porins"/>
    <property type="match status" value="1"/>
</dbReference>
<dbReference type="InterPro" id="IPR023997">
    <property type="entry name" value="TonB-dep_OMP_SusC/RagA_CS"/>
</dbReference>
<dbReference type="EMBL" id="JAJADQ010000005">
    <property type="protein sequence ID" value="MCB2378156.1"/>
    <property type="molecule type" value="Genomic_DNA"/>
</dbReference>
<protein>
    <submittedName>
        <fullName evidence="13">TonB-dependent receptor</fullName>
    </submittedName>
</protein>
<name>A0ABS8AE41_9BACT</name>
<dbReference type="Gene3D" id="2.40.170.20">
    <property type="entry name" value="TonB-dependent receptor, beta-barrel domain"/>
    <property type="match status" value="1"/>
</dbReference>
<dbReference type="Proteomes" id="UP001165297">
    <property type="component" value="Unassembled WGS sequence"/>
</dbReference>
<keyword evidence="4 8" id="KW-0812">Transmembrane</keyword>
<accession>A0ABS8AE41</accession>
<keyword evidence="10" id="KW-0732">Signal</keyword>
<comment type="similarity">
    <text evidence="8 9">Belongs to the TonB-dependent receptor family.</text>
</comment>
<feature type="domain" description="TonB-dependent receptor-like beta-barrel" evidence="11">
    <location>
        <begin position="462"/>
        <end position="813"/>
    </location>
</feature>